<evidence type="ECO:0000256" key="2">
    <source>
        <dbReference type="ARBA" id="ARBA00004418"/>
    </source>
</evidence>
<evidence type="ECO:0000256" key="9">
    <source>
        <dbReference type="ARBA" id="ARBA00074581"/>
    </source>
</evidence>
<evidence type="ECO:0000256" key="1">
    <source>
        <dbReference type="ARBA" id="ARBA00001561"/>
    </source>
</evidence>
<dbReference type="GO" id="GO:0009253">
    <property type="term" value="P:peptidoglycan catabolic process"/>
    <property type="evidence" value="ECO:0007669"/>
    <property type="project" value="InterPro"/>
</dbReference>
<protein>
    <recommendedName>
        <fullName evidence="9">N-acetylmuramoyl-L-alanine amidase AmiC</fullName>
        <ecNumber evidence="4">3.5.1.28</ecNumber>
    </recommendedName>
</protein>
<evidence type="ECO:0000256" key="7">
    <source>
        <dbReference type="ARBA" id="ARBA00022801"/>
    </source>
</evidence>
<dbReference type="PROSITE" id="PS51782">
    <property type="entry name" value="LYSM"/>
    <property type="match status" value="1"/>
</dbReference>
<dbReference type="PANTHER" id="PTHR30404:SF0">
    <property type="entry name" value="N-ACETYLMURAMOYL-L-ALANINE AMIDASE AMIC"/>
    <property type="match status" value="1"/>
</dbReference>
<feature type="domain" description="LysM" evidence="11">
    <location>
        <begin position="386"/>
        <end position="429"/>
    </location>
</feature>
<evidence type="ECO:0000256" key="3">
    <source>
        <dbReference type="ARBA" id="ARBA00010860"/>
    </source>
</evidence>
<evidence type="ECO:0000256" key="8">
    <source>
        <dbReference type="ARBA" id="ARBA00023316"/>
    </source>
</evidence>
<evidence type="ECO:0000259" key="11">
    <source>
        <dbReference type="PROSITE" id="PS51782"/>
    </source>
</evidence>
<evidence type="ECO:0000313" key="12">
    <source>
        <dbReference type="EMBL" id="PUE04325.1"/>
    </source>
</evidence>
<organism evidence="12 13">
    <name type="scientific">Candidatus Sedimenticola endophacoides</name>
    <dbReference type="NCBI Taxonomy" id="2548426"/>
    <lineage>
        <taxon>Bacteria</taxon>
        <taxon>Pseudomonadati</taxon>
        <taxon>Pseudomonadota</taxon>
        <taxon>Gammaproteobacteria</taxon>
        <taxon>Chromatiales</taxon>
        <taxon>Sedimenticolaceae</taxon>
        <taxon>Sedimenticola</taxon>
    </lineage>
</organism>
<gene>
    <name evidence="12" type="ORF">C3L24_03420</name>
</gene>
<dbReference type="InterPro" id="IPR050695">
    <property type="entry name" value="N-acetylmuramoyl_amidase_3"/>
</dbReference>
<dbReference type="Gene3D" id="2.60.40.3500">
    <property type="match status" value="1"/>
</dbReference>
<dbReference type="InterPro" id="IPR021731">
    <property type="entry name" value="AMIN_dom"/>
</dbReference>
<keyword evidence="8" id="KW-0961">Cell wall biogenesis/degradation</keyword>
<dbReference type="Gene3D" id="3.10.350.10">
    <property type="entry name" value="LysM domain"/>
    <property type="match status" value="1"/>
</dbReference>
<dbReference type="SMART" id="SM00646">
    <property type="entry name" value="Ami_3"/>
    <property type="match status" value="1"/>
</dbReference>
<keyword evidence="5 10" id="KW-0732">Signal</keyword>
<evidence type="ECO:0000256" key="4">
    <source>
        <dbReference type="ARBA" id="ARBA00011901"/>
    </source>
</evidence>
<comment type="subcellular location">
    <subcellularLocation>
        <location evidence="2">Periplasm</location>
    </subcellularLocation>
</comment>
<dbReference type="EC" id="3.5.1.28" evidence="4"/>
<sequence length="432" mass="47887">MKKIAALLLLFVTLPLMAEPVQVENLRLWAAPDHTRLVFDTTAAANHKLFTLDNPARLVIDIPDARLKGELPLTSDDPVIRRLRSAERNRNDLRVVVDLKGAVKPKSFVLKPNRQYGHRLVVDLFPAGPQRDGVEKKVVKSITDNGPRDVVIAIDPGHGGEDPGAKGARGSYEKDVVLAIGRRLEALIERERGMRPVMVRKGDYFLGLRKRMQLARDNRADLFISIHADAFRDPRVRGSSVYTLSRRGASSEAARWLASRENSADLIGGVTLDDKDDMLASVLLDLSQTASQEASLDAANMVFRQLKASGETHKKRVQQAGFAVLKSPDVPSLLIETAFISNPAEERKLNDPGHQQRLAEAIMNGIRSYFRKSPPPGTWLAQSAPKRHRISRGDTLSGIAEQYRISLNSLRSANQLRGDRILVGQVLRIPET</sequence>
<evidence type="ECO:0000256" key="6">
    <source>
        <dbReference type="ARBA" id="ARBA00022764"/>
    </source>
</evidence>
<dbReference type="Proteomes" id="UP000250928">
    <property type="component" value="Unassembled WGS sequence"/>
</dbReference>
<name>A0A6N4E4H5_9GAMM</name>
<feature type="signal peptide" evidence="10">
    <location>
        <begin position="1"/>
        <end position="18"/>
    </location>
</feature>
<dbReference type="Gene3D" id="3.40.630.40">
    <property type="entry name" value="Zn-dependent exopeptidases"/>
    <property type="match status" value="1"/>
</dbReference>
<dbReference type="SMART" id="SM00257">
    <property type="entry name" value="LysM"/>
    <property type="match status" value="1"/>
</dbReference>
<dbReference type="GO" id="GO:0071555">
    <property type="term" value="P:cell wall organization"/>
    <property type="evidence" value="ECO:0007669"/>
    <property type="project" value="UniProtKB-KW"/>
</dbReference>
<dbReference type="InterPro" id="IPR002508">
    <property type="entry name" value="MurNAc-LAA_cat"/>
</dbReference>
<evidence type="ECO:0000256" key="5">
    <source>
        <dbReference type="ARBA" id="ARBA00022729"/>
    </source>
</evidence>
<dbReference type="EMBL" id="PQCO01000130">
    <property type="protein sequence ID" value="PUE04325.1"/>
    <property type="molecule type" value="Genomic_DNA"/>
</dbReference>
<dbReference type="GO" id="GO:0030288">
    <property type="term" value="C:outer membrane-bounded periplasmic space"/>
    <property type="evidence" value="ECO:0007669"/>
    <property type="project" value="TreeGrafter"/>
</dbReference>
<dbReference type="InterPro" id="IPR036779">
    <property type="entry name" value="LysM_dom_sf"/>
</dbReference>
<dbReference type="PANTHER" id="PTHR30404">
    <property type="entry name" value="N-ACETYLMURAMOYL-L-ALANINE AMIDASE"/>
    <property type="match status" value="1"/>
</dbReference>
<dbReference type="Pfam" id="PF01520">
    <property type="entry name" value="Amidase_3"/>
    <property type="match status" value="1"/>
</dbReference>
<evidence type="ECO:0000256" key="10">
    <source>
        <dbReference type="SAM" id="SignalP"/>
    </source>
</evidence>
<keyword evidence="6" id="KW-0574">Periplasm</keyword>
<dbReference type="Pfam" id="PF01476">
    <property type="entry name" value="LysM"/>
    <property type="match status" value="1"/>
</dbReference>
<dbReference type="FunFam" id="3.40.630.40:FF:000001">
    <property type="entry name" value="N-acetylmuramoyl-L-alanine amidase"/>
    <property type="match status" value="1"/>
</dbReference>
<keyword evidence="7" id="KW-0378">Hydrolase</keyword>
<dbReference type="Pfam" id="PF11741">
    <property type="entry name" value="AMIN"/>
    <property type="match status" value="1"/>
</dbReference>
<dbReference type="CDD" id="cd00118">
    <property type="entry name" value="LysM"/>
    <property type="match status" value="1"/>
</dbReference>
<dbReference type="AlphaFoldDB" id="A0A6N4E4H5"/>
<dbReference type="SUPFAM" id="SSF54106">
    <property type="entry name" value="LysM domain"/>
    <property type="match status" value="1"/>
</dbReference>
<dbReference type="SUPFAM" id="SSF53187">
    <property type="entry name" value="Zn-dependent exopeptidases"/>
    <property type="match status" value="1"/>
</dbReference>
<comment type="similarity">
    <text evidence="3">Belongs to the N-acetylmuramoyl-L-alanine amidase 3 family.</text>
</comment>
<evidence type="ECO:0000313" key="13">
    <source>
        <dbReference type="Proteomes" id="UP000250928"/>
    </source>
</evidence>
<dbReference type="GO" id="GO:0008745">
    <property type="term" value="F:N-acetylmuramoyl-L-alanine amidase activity"/>
    <property type="evidence" value="ECO:0007669"/>
    <property type="project" value="UniProtKB-EC"/>
</dbReference>
<accession>A0A6N4E4H5</accession>
<comment type="caution">
    <text evidence="12">The sequence shown here is derived from an EMBL/GenBank/DDBJ whole genome shotgun (WGS) entry which is preliminary data.</text>
</comment>
<dbReference type="InterPro" id="IPR018392">
    <property type="entry name" value="LysM"/>
</dbReference>
<dbReference type="CDD" id="cd02696">
    <property type="entry name" value="MurNAc-LAA"/>
    <property type="match status" value="1"/>
</dbReference>
<feature type="chain" id="PRO_5027061270" description="N-acetylmuramoyl-L-alanine amidase AmiC" evidence="10">
    <location>
        <begin position="19"/>
        <end position="432"/>
    </location>
</feature>
<comment type="catalytic activity">
    <reaction evidence="1">
        <text>Hydrolyzes the link between N-acetylmuramoyl residues and L-amino acid residues in certain cell-wall glycopeptides.</text>
        <dbReference type="EC" id="3.5.1.28"/>
    </reaction>
</comment>
<reference evidence="12 13" key="1">
    <citation type="submission" date="2018-01" db="EMBL/GenBank/DDBJ databases">
        <title>Novel co-symbiosis in the lucinid bivalve Phacoides pectinatus.</title>
        <authorList>
            <person name="Lim S.J."/>
            <person name="Davis B.G."/>
            <person name="Gill D.E."/>
            <person name="Engel A.S."/>
            <person name="Anderson L.C."/>
            <person name="Campbell B.J."/>
        </authorList>
    </citation>
    <scope>NUCLEOTIDE SEQUENCE [LARGE SCALE GENOMIC DNA]</scope>
    <source>
        <strain evidence="12">N3_P5</strain>
    </source>
</reference>
<proteinExistence type="inferred from homology"/>